<keyword evidence="6 10" id="KW-0175">Coiled coil</keyword>
<evidence type="ECO:0000256" key="4">
    <source>
        <dbReference type="ARBA" id="ARBA00022696"/>
    </source>
</evidence>
<keyword evidence="3" id="KW-0964">Secreted</keyword>
<keyword evidence="7" id="KW-0094">Blood coagulation</keyword>
<dbReference type="PROSITE" id="PS00514">
    <property type="entry name" value="FIBRINOGEN_C_1"/>
    <property type="match status" value="1"/>
</dbReference>
<dbReference type="GO" id="GO:0072377">
    <property type="term" value="P:blood coagulation, common pathway"/>
    <property type="evidence" value="ECO:0000318"/>
    <property type="project" value="GO_Central"/>
</dbReference>
<dbReference type="Pfam" id="PF12160">
    <property type="entry name" value="Fibrinogen_aC"/>
    <property type="match status" value="1"/>
</dbReference>
<dbReference type="STRING" id="9258.ENSOANP00000008437"/>
<dbReference type="GO" id="GO:0051258">
    <property type="term" value="P:protein polymerization"/>
    <property type="evidence" value="ECO:0007669"/>
    <property type="project" value="InterPro"/>
</dbReference>
<feature type="compositionally biased region" description="Basic and acidic residues" evidence="11">
    <location>
        <begin position="482"/>
        <end position="494"/>
    </location>
</feature>
<keyword evidence="15" id="KW-1185">Reference proteome</keyword>
<evidence type="ECO:0000256" key="2">
    <source>
        <dbReference type="ARBA" id="ARBA00017850"/>
    </source>
</evidence>
<keyword evidence="5 12" id="KW-0732">Signal</keyword>
<dbReference type="InterPro" id="IPR012290">
    <property type="entry name" value="Fibrinogen_a/b/g_coil_dom"/>
</dbReference>
<dbReference type="CDD" id="cd00087">
    <property type="entry name" value="FReD"/>
    <property type="match status" value="1"/>
</dbReference>
<dbReference type="Pfam" id="PF08702">
    <property type="entry name" value="Fib_alpha"/>
    <property type="match status" value="1"/>
</dbReference>
<feature type="coiled-coil region" evidence="10">
    <location>
        <begin position="142"/>
        <end position="169"/>
    </location>
</feature>
<dbReference type="eggNOG" id="KOG2579">
    <property type="taxonomic scope" value="Eukaryota"/>
</dbReference>
<feature type="compositionally biased region" description="Polar residues" evidence="11">
    <location>
        <begin position="344"/>
        <end position="353"/>
    </location>
</feature>
<dbReference type="InterPro" id="IPR014716">
    <property type="entry name" value="Fibrinogen_a/b/g_C_1"/>
</dbReference>
<dbReference type="InterPro" id="IPR002181">
    <property type="entry name" value="Fibrinogen_a/b/g_C_dom"/>
</dbReference>
<reference evidence="14" key="2">
    <citation type="submission" date="2025-08" db="UniProtKB">
        <authorList>
            <consortium name="Ensembl"/>
        </authorList>
    </citation>
    <scope>IDENTIFICATION</scope>
    <source>
        <strain evidence="14">Glennie</strain>
    </source>
</reference>
<dbReference type="GeneTree" id="ENSGT00940000157467"/>
<dbReference type="SMART" id="SM01212">
    <property type="entry name" value="Fib_alpha"/>
    <property type="match status" value="1"/>
</dbReference>
<feature type="region of interest" description="Disordered" evidence="11">
    <location>
        <begin position="547"/>
        <end position="570"/>
    </location>
</feature>
<dbReference type="Gene3D" id="1.20.5.50">
    <property type="match status" value="1"/>
</dbReference>
<dbReference type="GO" id="GO:0045202">
    <property type="term" value="C:synapse"/>
    <property type="evidence" value="ECO:0007669"/>
    <property type="project" value="Ensembl"/>
</dbReference>
<dbReference type="OMA" id="PRIVEHM"/>
<evidence type="ECO:0000313" key="14">
    <source>
        <dbReference type="Ensembl" id="ENSOANP00000008437.2"/>
    </source>
</evidence>
<feature type="region of interest" description="Disordered" evidence="11">
    <location>
        <begin position="458"/>
        <end position="494"/>
    </location>
</feature>
<feature type="domain" description="Fibrinogen C-terminal" evidence="13">
    <location>
        <begin position="562"/>
        <end position="803"/>
    </location>
</feature>
<dbReference type="GO" id="GO:0005938">
    <property type="term" value="C:cell cortex"/>
    <property type="evidence" value="ECO:0007669"/>
    <property type="project" value="Ensembl"/>
</dbReference>
<keyword evidence="8" id="KW-1015">Disulfide bond</keyword>
<dbReference type="InterPro" id="IPR037579">
    <property type="entry name" value="FIB_ANG-like"/>
</dbReference>
<feature type="chain" id="PRO_5028139497" description="Fibrinogen alpha chain" evidence="12">
    <location>
        <begin position="33"/>
        <end position="815"/>
    </location>
</feature>
<evidence type="ECO:0000256" key="1">
    <source>
        <dbReference type="ARBA" id="ARBA00004613"/>
    </source>
</evidence>
<dbReference type="Pfam" id="PF00147">
    <property type="entry name" value="Fibrinogen_C"/>
    <property type="match status" value="1"/>
</dbReference>
<dbReference type="SUPFAM" id="SSF58010">
    <property type="entry name" value="Fibrinogen coiled-coil and central regions"/>
    <property type="match status" value="1"/>
</dbReference>
<feature type="compositionally biased region" description="Low complexity" evidence="11">
    <location>
        <begin position="293"/>
        <end position="304"/>
    </location>
</feature>
<dbReference type="PANTHER" id="PTHR47221">
    <property type="entry name" value="FIBRINOGEN ALPHA CHAIN"/>
    <property type="match status" value="1"/>
</dbReference>
<dbReference type="FunFam" id="3.90.215.10:FF:000001">
    <property type="entry name" value="Tenascin isoform 1"/>
    <property type="match status" value="1"/>
</dbReference>
<dbReference type="Gene3D" id="3.90.215.10">
    <property type="entry name" value="Gamma Fibrinogen, chain A, domain 1"/>
    <property type="match status" value="1"/>
</dbReference>
<dbReference type="GO" id="GO:0034116">
    <property type="term" value="P:positive regulation of heterotypic cell-cell adhesion"/>
    <property type="evidence" value="ECO:0000318"/>
    <property type="project" value="GO_Central"/>
</dbReference>
<dbReference type="SUPFAM" id="SSF56496">
    <property type="entry name" value="Fibrinogen C-terminal domain-like"/>
    <property type="match status" value="1"/>
</dbReference>
<feature type="signal peptide" evidence="12">
    <location>
        <begin position="1"/>
        <end position="32"/>
    </location>
</feature>
<evidence type="ECO:0000256" key="6">
    <source>
        <dbReference type="ARBA" id="ARBA00023054"/>
    </source>
</evidence>
<reference evidence="14 15" key="1">
    <citation type="journal article" date="2008" name="Nature">
        <title>Genome analysis of the platypus reveals unique signatures of evolution.</title>
        <authorList>
            <person name="Warren W.C."/>
            <person name="Hillier L.W."/>
            <person name="Marshall Graves J.A."/>
            <person name="Birney E."/>
            <person name="Ponting C.P."/>
            <person name="Grutzner F."/>
            <person name="Belov K."/>
            <person name="Miller W."/>
            <person name="Clarke L."/>
            <person name="Chinwalla A.T."/>
            <person name="Yang S.P."/>
            <person name="Heger A."/>
            <person name="Locke D.P."/>
            <person name="Miethke P."/>
            <person name="Waters P.D."/>
            <person name="Veyrunes F."/>
            <person name="Fulton L."/>
            <person name="Fulton B."/>
            <person name="Graves T."/>
            <person name="Wallis J."/>
            <person name="Puente X.S."/>
            <person name="Lopez-Otin C."/>
            <person name="Ordonez G.R."/>
            <person name="Eichler E.E."/>
            <person name="Chen L."/>
            <person name="Cheng Z."/>
            <person name="Deakin J.E."/>
            <person name="Alsop A."/>
            <person name="Thompson K."/>
            <person name="Kirby P."/>
            <person name="Papenfuss A.T."/>
            <person name="Wakefield M.J."/>
            <person name="Olender T."/>
            <person name="Lancet D."/>
            <person name="Huttley G.A."/>
            <person name="Smit A.F."/>
            <person name="Pask A."/>
            <person name="Temple-Smith P."/>
            <person name="Batzer M.A."/>
            <person name="Walker J.A."/>
            <person name="Konkel M.K."/>
            <person name="Harris R.S."/>
            <person name="Whittington C.M."/>
            <person name="Wong E.S."/>
            <person name="Gemmell N.J."/>
            <person name="Buschiazzo E."/>
            <person name="Vargas Jentzsch I.M."/>
            <person name="Merkel A."/>
            <person name="Schmitz J."/>
            <person name="Zemann A."/>
            <person name="Churakov G."/>
            <person name="Kriegs J.O."/>
            <person name="Brosius J."/>
            <person name="Murchison E.P."/>
            <person name="Sachidanandam R."/>
            <person name="Smith C."/>
            <person name="Hannon G.J."/>
            <person name="Tsend-Ayush E."/>
            <person name="McMillan D."/>
            <person name="Attenborough R."/>
            <person name="Rens W."/>
            <person name="Ferguson-Smith M."/>
            <person name="Lefevre C.M."/>
            <person name="Sharp J.A."/>
            <person name="Nicholas K.R."/>
            <person name="Ray D.A."/>
            <person name="Kube M."/>
            <person name="Reinhardt R."/>
            <person name="Pringle T.H."/>
            <person name="Taylor J."/>
            <person name="Jones R.C."/>
            <person name="Nixon B."/>
            <person name="Dacheux J.L."/>
            <person name="Niwa H."/>
            <person name="Sekita Y."/>
            <person name="Huang X."/>
            <person name="Stark A."/>
            <person name="Kheradpour P."/>
            <person name="Kellis M."/>
            <person name="Flicek P."/>
            <person name="Chen Y."/>
            <person name="Webber C."/>
            <person name="Hardison R."/>
            <person name="Nelson J."/>
            <person name="Hallsworth-Pepin K."/>
            <person name="Delehaunty K."/>
            <person name="Markovic C."/>
            <person name="Minx P."/>
            <person name="Feng Y."/>
            <person name="Kremitzki C."/>
            <person name="Mitreva M."/>
            <person name="Glasscock J."/>
            <person name="Wylie T."/>
            <person name="Wohldmann P."/>
            <person name="Thiru P."/>
            <person name="Nhan M.N."/>
            <person name="Pohl C.S."/>
            <person name="Smith S.M."/>
            <person name="Hou S."/>
            <person name="Nefedov M."/>
            <person name="de Jong P.J."/>
            <person name="Renfree M.B."/>
            <person name="Mardis E.R."/>
            <person name="Wilson R.K."/>
        </authorList>
    </citation>
    <scope>NUCLEOTIDE SEQUENCE [LARGE SCALE GENOMIC DNA]</scope>
    <source>
        <strain evidence="14 15">Glennie</strain>
    </source>
</reference>
<feature type="region of interest" description="Disordered" evidence="11">
    <location>
        <begin position="421"/>
        <end position="443"/>
    </location>
</feature>
<evidence type="ECO:0000313" key="15">
    <source>
        <dbReference type="Proteomes" id="UP000002279"/>
    </source>
</evidence>
<accession>F7CSN1</accession>
<evidence type="ECO:0000256" key="11">
    <source>
        <dbReference type="SAM" id="MobiDB-lite"/>
    </source>
</evidence>
<dbReference type="GO" id="GO:0030674">
    <property type="term" value="F:protein-macromolecule adaptor activity"/>
    <property type="evidence" value="ECO:0000318"/>
    <property type="project" value="GO_Central"/>
</dbReference>
<evidence type="ECO:0000256" key="5">
    <source>
        <dbReference type="ARBA" id="ARBA00022729"/>
    </source>
</evidence>
<dbReference type="PANTHER" id="PTHR47221:SF3">
    <property type="entry name" value="FIBRINOGEN ALPHA CHAIN"/>
    <property type="match status" value="1"/>
</dbReference>
<evidence type="ECO:0000256" key="8">
    <source>
        <dbReference type="ARBA" id="ARBA00023157"/>
    </source>
</evidence>
<evidence type="ECO:0000259" key="13">
    <source>
        <dbReference type="PROSITE" id="PS51406"/>
    </source>
</evidence>
<dbReference type="NCBIfam" id="NF040941">
    <property type="entry name" value="GGGWT_bact"/>
    <property type="match status" value="1"/>
</dbReference>
<comment type="subcellular location">
    <subcellularLocation>
        <location evidence="1">Secreted</location>
    </subcellularLocation>
</comment>
<sequence>MQPHPSPSQEMLLMRISCVVLCLLGTAWVGNGGDESEFSSLGATGRGPRVMENVHSDCKDQDWPFCTDDDWTYKCPSGCRLKGLIDETSQDFTNRITKLRNLLFEHQRSNKDSSSVTREMLELIRGDLVSGNENDNLFGQVSEDLRRRIETLKRKVSDQAQRIINLQSSVRDQLVEMKRLEVDIDIKVRSCKGSCNRAYQYEVDLEFYKQHQKMLEQLSKINLLPSRDRQSLPILKMKPTKDFLPGNFKSQLQKAPSEWAALESMKQVEMVLENPGKERGSAPDSSSYGTGIGSASSGPSSSRPDSSRYPDVEPWDSKPGNPSWGNTRWEGSSRETAGSMKFGTGSSHSSKFFTSGPGKEFPVGSKDTSGLFTTKRSSCSKTVTKTIVNGPEGPKEVTKEVLTSDDGSDCSDLAGVGFDLGTGGIFNSRGTPDGTSEGRGDFNSRLTDALSFFESSATGTRYQGLNPGRGDSKFGTQHSHSQKSESDTFMEHGDGRSEDFSHIDTPDFTPSKTQGVTSTKTVVSSSSSFSRDGSTFETKSYKEAEVEGGRKTTAESLNVRSSKSLHRPRDCDDVLQTHPAGAQSGIFSIKPAGSSKVFSVYCDQETGLGGWLLIQQRLDGSVNFNRTWQDYKEGFGSLDAKGEGEFWLGNEHLHLLTQRDTVLRVELEDWSGNEAYAEYNVHVGSEAEGYVLRVSAFEGTAGDALLLGSLEEGTEYTSHANMQFSTFDRDADQWEENCAEVYGGGWWYNNCQGANLNGIYYPGGQYDPRNNSPYEIENGVVWIPFRGSDYSLRTVRMKIRPLETQLAEVGNGGIF</sequence>
<comment type="subunit">
    <text evidence="9">Heterohexamer; disulfide linked. Contains 2 sets of 3 non-identical chains (alpha, beta and gamma). The 2 heterotrimers are in head to head conformation with the N-termini in a small central domain.</text>
</comment>
<dbReference type="GO" id="GO:0005102">
    <property type="term" value="F:signaling receptor binding"/>
    <property type="evidence" value="ECO:0007669"/>
    <property type="project" value="InterPro"/>
</dbReference>
<evidence type="ECO:0000256" key="10">
    <source>
        <dbReference type="SAM" id="Coils"/>
    </source>
</evidence>
<feature type="compositionally biased region" description="Polar residues" evidence="11">
    <location>
        <begin position="366"/>
        <end position="375"/>
    </location>
</feature>
<feature type="compositionally biased region" description="Polar residues" evidence="11">
    <location>
        <begin position="323"/>
        <end position="336"/>
    </location>
</feature>
<keyword evidence="4" id="KW-0356">Hemostasis</keyword>
<name>F7CSN1_ORNAN</name>
<proteinExistence type="predicted"/>
<dbReference type="FunCoup" id="F7CSN1">
    <property type="interactions" value="351"/>
</dbReference>
<dbReference type="Ensembl" id="ENSOANT00000008439.2">
    <property type="protein sequence ID" value="ENSOANP00000008437.2"/>
    <property type="gene ID" value="ENSOANG00000005297.2"/>
</dbReference>
<reference evidence="14" key="3">
    <citation type="submission" date="2025-09" db="UniProtKB">
        <authorList>
            <consortium name="Ensembl"/>
        </authorList>
    </citation>
    <scope>IDENTIFICATION</scope>
    <source>
        <strain evidence="14">Glennie</strain>
    </source>
</reference>
<gene>
    <name evidence="14" type="primary">LOC100081457</name>
</gene>
<evidence type="ECO:0000256" key="9">
    <source>
        <dbReference type="ARBA" id="ARBA00025974"/>
    </source>
</evidence>
<evidence type="ECO:0000256" key="7">
    <source>
        <dbReference type="ARBA" id="ARBA00023084"/>
    </source>
</evidence>
<dbReference type="HOGENOM" id="CLU_013807_0_0_1"/>
<dbReference type="InterPro" id="IPR020837">
    <property type="entry name" value="Fibrinogen_CS"/>
</dbReference>
<dbReference type="SMART" id="SM00186">
    <property type="entry name" value="FBG"/>
    <property type="match status" value="1"/>
</dbReference>
<dbReference type="PROSITE" id="PS51406">
    <property type="entry name" value="FIBRINOGEN_C_2"/>
    <property type="match status" value="1"/>
</dbReference>
<organism evidence="14 15">
    <name type="scientific">Ornithorhynchus anatinus</name>
    <name type="common">Duckbill platypus</name>
    <dbReference type="NCBI Taxonomy" id="9258"/>
    <lineage>
        <taxon>Eukaryota</taxon>
        <taxon>Metazoa</taxon>
        <taxon>Chordata</taxon>
        <taxon>Craniata</taxon>
        <taxon>Vertebrata</taxon>
        <taxon>Euteleostomi</taxon>
        <taxon>Mammalia</taxon>
        <taxon>Monotremata</taxon>
        <taxon>Ornithorhynchidae</taxon>
        <taxon>Ornithorhynchus</taxon>
    </lineage>
</organism>
<dbReference type="GO" id="GO:0005577">
    <property type="term" value="C:fibrinogen complex"/>
    <property type="evidence" value="ECO:0000318"/>
    <property type="project" value="GO_Central"/>
</dbReference>
<dbReference type="Gene3D" id="4.10.530.10">
    <property type="entry name" value="Gamma-fibrinogen Carboxyl Terminal Fragment, domain 2"/>
    <property type="match status" value="1"/>
</dbReference>
<protein>
    <recommendedName>
        <fullName evidence="2">Fibrinogen alpha chain</fullName>
    </recommendedName>
</protein>
<dbReference type="InterPro" id="IPR036056">
    <property type="entry name" value="Fibrinogen-like_C"/>
</dbReference>
<dbReference type="AlphaFoldDB" id="F7CSN1"/>
<dbReference type="InterPro" id="IPR021996">
    <property type="entry name" value="Fibrinogen_aC"/>
</dbReference>
<dbReference type="Proteomes" id="UP000002279">
    <property type="component" value="Chromosome 12"/>
</dbReference>
<evidence type="ECO:0000256" key="3">
    <source>
        <dbReference type="ARBA" id="ARBA00022525"/>
    </source>
</evidence>
<dbReference type="GO" id="GO:0042730">
    <property type="term" value="P:fibrinolysis"/>
    <property type="evidence" value="ECO:0000318"/>
    <property type="project" value="GO_Central"/>
</dbReference>
<dbReference type="InParanoid" id="F7CSN1"/>
<dbReference type="Bgee" id="ENSOANG00000005297">
    <property type="expression patterns" value="Expressed in liver and 4 other cell types or tissues"/>
</dbReference>
<feature type="region of interest" description="Disordered" evidence="11">
    <location>
        <begin position="274"/>
        <end position="375"/>
    </location>
</feature>
<evidence type="ECO:0000256" key="12">
    <source>
        <dbReference type="SAM" id="SignalP"/>
    </source>
</evidence>
<dbReference type="GO" id="GO:0070527">
    <property type="term" value="P:platelet aggregation"/>
    <property type="evidence" value="ECO:0000318"/>
    <property type="project" value="GO_Central"/>
</dbReference>